<name>A0A0F9DV14_9ZZZZ</name>
<organism evidence="1">
    <name type="scientific">marine sediment metagenome</name>
    <dbReference type="NCBI Taxonomy" id="412755"/>
    <lineage>
        <taxon>unclassified sequences</taxon>
        <taxon>metagenomes</taxon>
        <taxon>ecological metagenomes</taxon>
    </lineage>
</organism>
<proteinExistence type="predicted"/>
<protein>
    <submittedName>
        <fullName evidence="1">Uncharacterized protein</fullName>
    </submittedName>
</protein>
<feature type="non-terminal residue" evidence="1">
    <location>
        <position position="1"/>
    </location>
</feature>
<accession>A0A0F9DV14</accession>
<comment type="caution">
    <text evidence="1">The sequence shown here is derived from an EMBL/GenBank/DDBJ whole genome shotgun (WGS) entry which is preliminary data.</text>
</comment>
<evidence type="ECO:0000313" key="1">
    <source>
        <dbReference type="EMBL" id="KKL65579.1"/>
    </source>
</evidence>
<dbReference type="EMBL" id="LAZR01027488">
    <property type="protein sequence ID" value="KKL65579.1"/>
    <property type="molecule type" value="Genomic_DNA"/>
</dbReference>
<reference evidence="1" key="1">
    <citation type="journal article" date="2015" name="Nature">
        <title>Complex archaea that bridge the gap between prokaryotes and eukaryotes.</title>
        <authorList>
            <person name="Spang A."/>
            <person name="Saw J.H."/>
            <person name="Jorgensen S.L."/>
            <person name="Zaremba-Niedzwiedzka K."/>
            <person name="Martijn J."/>
            <person name="Lind A.E."/>
            <person name="van Eijk R."/>
            <person name="Schleper C."/>
            <person name="Guy L."/>
            <person name="Ettema T.J."/>
        </authorList>
    </citation>
    <scope>NUCLEOTIDE SEQUENCE</scope>
</reference>
<dbReference type="AlphaFoldDB" id="A0A0F9DV14"/>
<gene>
    <name evidence="1" type="ORF">LCGC14_2153540</name>
</gene>
<sequence length="74" mass="8864">LLMKQFNESFPMSKEKLCIIYDDGIDCETDFTIEELNKDCEFLKETNSNGNLISSWQCEDYRVEKLNLKRTWMK</sequence>